<comment type="caution">
    <text evidence="1">The sequence shown here is derived from an EMBL/GenBank/DDBJ whole genome shotgun (WGS) entry which is preliminary data.</text>
</comment>
<dbReference type="Proteomes" id="UP000276133">
    <property type="component" value="Unassembled WGS sequence"/>
</dbReference>
<organism evidence="1 2">
    <name type="scientific">Brachionus plicatilis</name>
    <name type="common">Marine rotifer</name>
    <name type="synonym">Brachionus muelleri</name>
    <dbReference type="NCBI Taxonomy" id="10195"/>
    <lineage>
        <taxon>Eukaryota</taxon>
        <taxon>Metazoa</taxon>
        <taxon>Spiralia</taxon>
        <taxon>Gnathifera</taxon>
        <taxon>Rotifera</taxon>
        <taxon>Eurotatoria</taxon>
        <taxon>Monogononta</taxon>
        <taxon>Pseudotrocha</taxon>
        <taxon>Ploima</taxon>
        <taxon>Brachionidae</taxon>
        <taxon>Brachionus</taxon>
    </lineage>
</organism>
<proteinExistence type="predicted"/>
<dbReference type="EMBL" id="REGN01002742">
    <property type="protein sequence ID" value="RNA26446.1"/>
    <property type="molecule type" value="Genomic_DNA"/>
</dbReference>
<reference evidence="1 2" key="1">
    <citation type="journal article" date="2018" name="Sci. Rep.">
        <title>Genomic signatures of local adaptation to the degree of environmental predictability in rotifers.</title>
        <authorList>
            <person name="Franch-Gras L."/>
            <person name="Hahn C."/>
            <person name="Garcia-Roger E.M."/>
            <person name="Carmona M.J."/>
            <person name="Serra M."/>
            <person name="Gomez A."/>
        </authorList>
    </citation>
    <scope>NUCLEOTIDE SEQUENCE [LARGE SCALE GENOMIC DNA]</scope>
    <source>
        <strain evidence="1">HYR1</strain>
    </source>
</reference>
<gene>
    <name evidence="1" type="ORF">BpHYR1_003780</name>
</gene>
<protein>
    <submittedName>
        <fullName evidence="1">Uncharacterized protein</fullName>
    </submittedName>
</protein>
<dbReference type="AlphaFoldDB" id="A0A3M7RSA0"/>
<keyword evidence="2" id="KW-1185">Reference proteome</keyword>
<evidence type="ECO:0000313" key="1">
    <source>
        <dbReference type="EMBL" id="RNA26446.1"/>
    </source>
</evidence>
<sequence>MSLSFITRYVIRPVNFICVAVLVDCVKVFCESSHRSSSPTVCKTLCISSSTTAISVFESTSQTKSTSVPKSTSLAVSTFDSTSLCSLELSSLLILLDLTLWSKDLKNTDLRNNSDHNNSSYLYNIDLNSINKFPKIKSKSGLQIMLINKN</sequence>
<evidence type="ECO:0000313" key="2">
    <source>
        <dbReference type="Proteomes" id="UP000276133"/>
    </source>
</evidence>
<accession>A0A3M7RSA0</accession>
<name>A0A3M7RSA0_BRAPC</name>